<dbReference type="EMBL" id="GBHO01026779">
    <property type="protein sequence ID" value="JAG16825.1"/>
    <property type="molecule type" value="Transcribed_RNA"/>
</dbReference>
<sequence>VLLSSATYVTALLMLSSLDVIRAKDGRAPSLMEPLGAEYSWYLLVQVPLASCCLGMAVYQLYLPALDNVAHKSFVVRLSRDSRLTGTKLAAVTVVGIYCWSLIYLYSSGRLVLIGAASTLLARSADSLYALWIHRRPSLASFDRFNKGMKRKKNGYLYKTVKANEEDDIESGLLSSDSGHSTDTDIDEIVQEFKVNSEVLSGVELKKPTKRSGMISTVALLLLTALSLLISRELSYSRIALIPWFLLGLLLILLILHMQPTRVEENCSVITTILNFLTIVITTVLFGVVVVGVWIPILFWTILGAVLYFHNDIGTAVATIRPNRSTESLKPSLPHLPPPKIEIRLQAIQLRSKPA</sequence>
<feature type="transmembrane region" description="Helical" evidence="1">
    <location>
        <begin position="268"/>
        <end position="291"/>
    </location>
</feature>
<proteinExistence type="predicted"/>
<reference evidence="2" key="2">
    <citation type="submission" date="2014-07" db="EMBL/GenBank/DDBJ databases">
        <authorList>
            <person name="Hull J."/>
        </authorList>
    </citation>
    <scope>NUCLEOTIDE SEQUENCE</scope>
</reference>
<dbReference type="AlphaFoldDB" id="A0A0A9XI96"/>
<feature type="transmembrane region" description="Helical" evidence="1">
    <location>
        <begin position="84"/>
        <end position="106"/>
    </location>
</feature>
<gene>
    <name evidence="2" type="ORF">CM83_11543</name>
</gene>
<evidence type="ECO:0000313" key="2">
    <source>
        <dbReference type="EMBL" id="JAG16825.1"/>
    </source>
</evidence>
<keyword evidence="1" id="KW-1133">Transmembrane helix</keyword>
<name>A0A0A9XI96_LYGHE</name>
<organism evidence="2">
    <name type="scientific">Lygus hesperus</name>
    <name type="common">Western plant bug</name>
    <dbReference type="NCBI Taxonomy" id="30085"/>
    <lineage>
        <taxon>Eukaryota</taxon>
        <taxon>Metazoa</taxon>
        <taxon>Ecdysozoa</taxon>
        <taxon>Arthropoda</taxon>
        <taxon>Hexapoda</taxon>
        <taxon>Insecta</taxon>
        <taxon>Pterygota</taxon>
        <taxon>Neoptera</taxon>
        <taxon>Paraneoptera</taxon>
        <taxon>Hemiptera</taxon>
        <taxon>Heteroptera</taxon>
        <taxon>Panheteroptera</taxon>
        <taxon>Cimicomorpha</taxon>
        <taxon>Miridae</taxon>
        <taxon>Mirini</taxon>
        <taxon>Lygus</taxon>
    </lineage>
</organism>
<evidence type="ECO:0000256" key="1">
    <source>
        <dbReference type="SAM" id="Phobius"/>
    </source>
</evidence>
<protein>
    <submittedName>
        <fullName evidence="2">Uncharacterized protein</fullName>
    </submittedName>
</protein>
<feature type="transmembrane region" description="Helical" evidence="1">
    <location>
        <begin position="112"/>
        <end position="132"/>
    </location>
</feature>
<feature type="transmembrane region" description="Helical" evidence="1">
    <location>
        <begin position="39"/>
        <end position="63"/>
    </location>
</feature>
<reference evidence="2" key="1">
    <citation type="journal article" date="2014" name="PLoS ONE">
        <title>Transcriptome-Based Identification of ABC Transporters in the Western Tarnished Plant Bug Lygus hesperus.</title>
        <authorList>
            <person name="Hull J.J."/>
            <person name="Chaney K."/>
            <person name="Geib S.M."/>
            <person name="Fabrick J.A."/>
            <person name="Brent C.S."/>
            <person name="Walsh D."/>
            <person name="Lavine L.C."/>
        </authorList>
    </citation>
    <scope>NUCLEOTIDE SEQUENCE</scope>
</reference>
<keyword evidence="1" id="KW-0812">Transmembrane</keyword>
<feature type="non-terminal residue" evidence="2">
    <location>
        <position position="1"/>
    </location>
</feature>
<keyword evidence="1" id="KW-0472">Membrane</keyword>
<feature type="transmembrane region" description="Helical" evidence="1">
    <location>
        <begin position="213"/>
        <end position="230"/>
    </location>
</feature>
<accession>A0A0A9XI96</accession>
<feature type="transmembrane region" description="Helical" evidence="1">
    <location>
        <begin position="236"/>
        <end position="256"/>
    </location>
</feature>